<protein>
    <recommendedName>
        <fullName evidence="3">histidine kinase</fullName>
        <ecNumber evidence="3">2.7.13.3</ecNumber>
    </recommendedName>
</protein>
<accession>A0ABW4INA8</accession>
<dbReference type="Proteomes" id="UP001597261">
    <property type="component" value="Unassembled WGS sequence"/>
</dbReference>
<dbReference type="InterPro" id="IPR005467">
    <property type="entry name" value="His_kinase_dom"/>
</dbReference>
<evidence type="ECO:0000313" key="18">
    <source>
        <dbReference type="Proteomes" id="UP001597261"/>
    </source>
</evidence>
<dbReference type="InterPro" id="IPR003594">
    <property type="entry name" value="HATPase_dom"/>
</dbReference>
<evidence type="ECO:0000256" key="8">
    <source>
        <dbReference type="ARBA" id="ARBA00022741"/>
    </source>
</evidence>
<dbReference type="InterPro" id="IPR003660">
    <property type="entry name" value="HAMP_dom"/>
</dbReference>
<organism evidence="17 18">
    <name type="scientific">Streptomyces caeni</name>
    <dbReference type="NCBI Taxonomy" id="2307231"/>
    <lineage>
        <taxon>Bacteria</taxon>
        <taxon>Bacillati</taxon>
        <taxon>Actinomycetota</taxon>
        <taxon>Actinomycetes</taxon>
        <taxon>Kitasatosporales</taxon>
        <taxon>Streptomycetaceae</taxon>
        <taxon>Streptomyces</taxon>
    </lineage>
</organism>
<dbReference type="SUPFAM" id="SSF55874">
    <property type="entry name" value="ATPase domain of HSP90 chaperone/DNA topoisomerase II/histidine kinase"/>
    <property type="match status" value="1"/>
</dbReference>
<keyword evidence="8" id="KW-0547">Nucleotide-binding</keyword>
<dbReference type="Gene3D" id="3.30.565.10">
    <property type="entry name" value="Histidine kinase-like ATPase, C-terminal domain"/>
    <property type="match status" value="1"/>
</dbReference>
<dbReference type="InterPro" id="IPR036097">
    <property type="entry name" value="HisK_dim/P_sf"/>
</dbReference>
<keyword evidence="6" id="KW-0808">Transferase</keyword>
<dbReference type="InterPro" id="IPR036890">
    <property type="entry name" value="HATPase_C_sf"/>
</dbReference>
<evidence type="ECO:0000256" key="10">
    <source>
        <dbReference type="ARBA" id="ARBA00022840"/>
    </source>
</evidence>
<dbReference type="Pfam" id="PF00672">
    <property type="entry name" value="HAMP"/>
    <property type="match status" value="1"/>
</dbReference>
<evidence type="ECO:0000256" key="7">
    <source>
        <dbReference type="ARBA" id="ARBA00022692"/>
    </source>
</evidence>
<keyword evidence="18" id="KW-1185">Reference proteome</keyword>
<evidence type="ECO:0000313" key="17">
    <source>
        <dbReference type="EMBL" id="MFD1658800.1"/>
    </source>
</evidence>
<dbReference type="SMART" id="SM00388">
    <property type="entry name" value="HisKA"/>
    <property type="match status" value="1"/>
</dbReference>
<dbReference type="CDD" id="cd06225">
    <property type="entry name" value="HAMP"/>
    <property type="match status" value="1"/>
</dbReference>
<dbReference type="PROSITE" id="PS50109">
    <property type="entry name" value="HIS_KIN"/>
    <property type="match status" value="1"/>
</dbReference>
<name>A0ABW4INA8_9ACTN</name>
<dbReference type="SUPFAM" id="SSF158472">
    <property type="entry name" value="HAMP domain-like"/>
    <property type="match status" value="1"/>
</dbReference>
<evidence type="ECO:0000256" key="4">
    <source>
        <dbReference type="ARBA" id="ARBA00022475"/>
    </source>
</evidence>
<evidence type="ECO:0000256" key="12">
    <source>
        <dbReference type="ARBA" id="ARBA00023012"/>
    </source>
</evidence>
<comment type="catalytic activity">
    <reaction evidence="1">
        <text>ATP + protein L-histidine = ADP + protein N-phospho-L-histidine.</text>
        <dbReference type="EC" id="2.7.13.3"/>
    </reaction>
</comment>
<feature type="region of interest" description="Disordered" evidence="13">
    <location>
        <begin position="414"/>
        <end position="447"/>
    </location>
</feature>
<proteinExistence type="predicted"/>
<dbReference type="PANTHER" id="PTHR44936:SF9">
    <property type="entry name" value="SENSOR PROTEIN CREC"/>
    <property type="match status" value="1"/>
</dbReference>
<dbReference type="PANTHER" id="PTHR44936">
    <property type="entry name" value="SENSOR PROTEIN CREC"/>
    <property type="match status" value="1"/>
</dbReference>
<dbReference type="Pfam" id="PF02518">
    <property type="entry name" value="HATPase_c"/>
    <property type="match status" value="1"/>
</dbReference>
<evidence type="ECO:0000256" key="11">
    <source>
        <dbReference type="ARBA" id="ARBA00022989"/>
    </source>
</evidence>
<keyword evidence="10" id="KW-0067">ATP-binding</keyword>
<evidence type="ECO:0000256" key="5">
    <source>
        <dbReference type="ARBA" id="ARBA00022553"/>
    </source>
</evidence>
<feature type="domain" description="HAMP" evidence="16">
    <location>
        <begin position="168"/>
        <end position="220"/>
    </location>
</feature>
<keyword evidence="14" id="KW-0472">Membrane</keyword>
<dbReference type="SMART" id="SM00387">
    <property type="entry name" value="HATPase_c"/>
    <property type="match status" value="1"/>
</dbReference>
<dbReference type="EC" id="2.7.13.3" evidence="3"/>
<keyword evidence="4" id="KW-1003">Cell membrane</keyword>
<dbReference type="PROSITE" id="PS50885">
    <property type="entry name" value="HAMP"/>
    <property type="match status" value="1"/>
</dbReference>
<keyword evidence="5" id="KW-0597">Phosphoprotein</keyword>
<evidence type="ECO:0000256" key="9">
    <source>
        <dbReference type="ARBA" id="ARBA00022777"/>
    </source>
</evidence>
<keyword evidence="12" id="KW-0902">Two-component regulatory system</keyword>
<feature type="transmembrane region" description="Helical" evidence="14">
    <location>
        <begin position="144"/>
        <end position="163"/>
    </location>
</feature>
<feature type="domain" description="Histidine kinase" evidence="15">
    <location>
        <begin position="228"/>
        <end position="426"/>
    </location>
</feature>
<comment type="caution">
    <text evidence="17">The sequence shown here is derived from an EMBL/GenBank/DDBJ whole genome shotgun (WGS) entry which is preliminary data.</text>
</comment>
<dbReference type="CDD" id="cd00082">
    <property type="entry name" value="HisKA"/>
    <property type="match status" value="1"/>
</dbReference>
<dbReference type="RefSeq" id="WP_381081272.1">
    <property type="nucleotide sequence ID" value="NZ_JBHUDX010000027.1"/>
</dbReference>
<dbReference type="EMBL" id="JBHUDX010000027">
    <property type="protein sequence ID" value="MFD1658800.1"/>
    <property type="molecule type" value="Genomic_DNA"/>
</dbReference>
<dbReference type="Pfam" id="PF00512">
    <property type="entry name" value="HisKA"/>
    <property type="match status" value="1"/>
</dbReference>
<dbReference type="InterPro" id="IPR050980">
    <property type="entry name" value="2C_sensor_his_kinase"/>
</dbReference>
<evidence type="ECO:0000256" key="13">
    <source>
        <dbReference type="SAM" id="MobiDB-lite"/>
    </source>
</evidence>
<gene>
    <name evidence="17" type="ORF">ACFSL4_11410</name>
</gene>
<keyword evidence="7 14" id="KW-0812">Transmembrane</keyword>
<keyword evidence="11 14" id="KW-1133">Transmembrane helix</keyword>
<comment type="subcellular location">
    <subcellularLocation>
        <location evidence="2">Cell membrane</location>
        <topology evidence="2">Multi-pass membrane protein</topology>
    </subcellularLocation>
</comment>
<sequence>MRRRLVLLVVATSSLVLVAFLLPLGLLVRTVAEDRAIDRAVTRAQSITPLVAPLDRPRLAQVVRELDARAPASPLTVFLADGGTVGASAPRSQAMRLAASGRSIVAQAPGGVEVLVAVQGLPEGTAVIRVFAPESELRHGLGTAWLLLGAVGAGLLVLSVLVADRLARSLVRPLSDLAHASDRLGAGDLSARASPAGPPEVRKVGTALNTLAGRIGELLTRERESVADLSHRLRTPLTALRIEAESLADPEESRTISEGLDTLERTVSDIIRQARRPSHGGLWAVCDAAAVVRERADFWSVLADEQQRPMSVRIPAGPIPVLASAEDLAACVDVLLDNVFAHTPDGVAFGVGLSPRPGGGARLTVQDAGPGFTGGFPTERGASQAGSTGLGLDIARRTAKAAAGTLELGNGPAGGASIVLELGAPPGPPPRRHRRHVPPPHAGSGSR</sequence>
<evidence type="ECO:0000256" key="3">
    <source>
        <dbReference type="ARBA" id="ARBA00012438"/>
    </source>
</evidence>
<evidence type="ECO:0000256" key="2">
    <source>
        <dbReference type="ARBA" id="ARBA00004651"/>
    </source>
</evidence>
<evidence type="ECO:0000259" key="15">
    <source>
        <dbReference type="PROSITE" id="PS50109"/>
    </source>
</evidence>
<dbReference type="SUPFAM" id="SSF47384">
    <property type="entry name" value="Homodimeric domain of signal transducing histidine kinase"/>
    <property type="match status" value="1"/>
</dbReference>
<keyword evidence="9" id="KW-0418">Kinase</keyword>
<evidence type="ECO:0000259" key="16">
    <source>
        <dbReference type="PROSITE" id="PS50885"/>
    </source>
</evidence>
<dbReference type="SMART" id="SM00304">
    <property type="entry name" value="HAMP"/>
    <property type="match status" value="1"/>
</dbReference>
<dbReference type="Gene3D" id="1.10.287.130">
    <property type="match status" value="1"/>
</dbReference>
<evidence type="ECO:0000256" key="6">
    <source>
        <dbReference type="ARBA" id="ARBA00022679"/>
    </source>
</evidence>
<dbReference type="InterPro" id="IPR003661">
    <property type="entry name" value="HisK_dim/P_dom"/>
</dbReference>
<reference evidence="18" key="1">
    <citation type="journal article" date="2019" name="Int. J. Syst. Evol. Microbiol.">
        <title>The Global Catalogue of Microorganisms (GCM) 10K type strain sequencing project: providing services to taxonomists for standard genome sequencing and annotation.</title>
        <authorList>
            <consortium name="The Broad Institute Genomics Platform"/>
            <consortium name="The Broad Institute Genome Sequencing Center for Infectious Disease"/>
            <person name="Wu L."/>
            <person name="Ma J."/>
        </authorList>
    </citation>
    <scope>NUCLEOTIDE SEQUENCE [LARGE SCALE GENOMIC DNA]</scope>
    <source>
        <strain evidence="18">CGMCC 1.12470</strain>
    </source>
</reference>
<evidence type="ECO:0000256" key="14">
    <source>
        <dbReference type="SAM" id="Phobius"/>
    </source>
</evidence>
<evidence type="ECO:0000256" key="1">
    <source>
        <dbReference type="ARBA" id="ARBA00000085"/>
    </source>
</evidence>